<dbReference type="Gene3D" id="3.30.1330.30">
    <property type="match status" value="1"/>
</dbReference>
<dbReference type="PANTHER" id="PTHR23105">
    <property type="entry name" value="RIBOSOMAL PROTEIN L7AE FAMILY MEMBER"/>
    <property type="match status" value="1"/>
</dbReference>
<feature type="domain" description="Ribosomal protein eL8/eL30/eS12/Gadd45" evidence="9">
    <location>
        <begin position="48"/>
        <end position="139"/>
    </location>
</feature>
<keyword evidence="3" id="KW-0690">Ribosome biogenesis</keyword>
<dbReference type="InterPro" id="IPR029064">
    <property type="entry name" value="Ribosomal_eL30-like_sf"/>
</dbReference>
<dbReference type="STRING" id="112268.A0A182W9D3"/>
<accession>A0A182W9D3</accession>
<dbReference type="InterPro" id="IPR002415">
    <property type="entry name" value="H/ACA_rnp_Nhp2-like"/>
</dbReference>
<dbReference type="Proteomes" id="UP000075920">
    <property type="component" value="Unassembled WGS sequence"/>
</dbReference>
<keyword evidence="7 8" id="KW-0687">Ribonucleoprotein</keyword>
<dbReference type="GO" id="GO:0031429">
    <property type="term" value="C:box H/ACA snoRNP complex"/>
    <property type="evidence" value="ECO:0007669"/>
    <property type="project" value="UniProtKB-UniRule"/>
</dbReference>
<keyword evidence="5 8" id="KW-0694">RNA-binding</keyword>
<keyword evidence="6 8" id="KW-0539">Nucleus</keyword>
<dbReference type="Pfam" id="PF01248">
    <property type="entry name" value="Ribosomal_L7Ae"/>
    <property type="match status" value="1"/>
</dbReference>
<dbReference type="GO" id="GO:0031120">
    <property type="term" value="P:snRNA pseudouridine synthesis"/>
    <property type="evidence" value="ECO:0007669"/>
    <property type="project" value="UniProtKB-UniRule"/>
</dbReference>
<keyword evidence="11" id="KW-1185">Reference proteome</keyword>
<dbReference type="AlphaFoldDB" id="A0A182W9D3"/>
<dbReference type="InterPro" id="IPR050257">
    <property type="entry name" value="eL8/uL1-like"/>
</dbReference>
<dbReference type="InterPro" id="IPR004037">
    <property type="entry name" value="Ribosomal_eL8-like_CS"/>
</dbReference>
<comment type="function">
    <text evidence="8">Required for ribosome biogenesis. Part of a complex which catalyzes pseudouridylation of rRNA. This involves the isomerization of uridine such that the ribose is subsequently attached to C5, instead of the normal N1. Pseudouridine ('psi') residues may serve to stabilize the conformation of rRNAs.</text>
</comment>
<reference evidence="11" key="1">
    <citation type="submission" date="2013-03" db="EMBL/GenBank/DDBJ databases">
        <title>The Genome Sequence of Anopheles minimus MINIMUS1.</title>
        <authorList>
            <consortium name="The Broad Institute Genomics Platform"/>
            <person name="Neafsey D.E."/>
            <person name="Walton C."/>
            <person name="Walker B."/>
            <person name="Young S.K."/>
            <person name="Zeng Q."/>
            <person name="Gargeya S."/>
            <person name="Fitzgerald M."/>
            <person name="Haas B."/>
            <person name="Abouelleil A."/>
            <person name="Allen A.W."/>
            <person name="Alvarado L."/>
            <person name="Arachchi H.M."/>
            <person name="Berlin A.M."/>
            <person name="Chapman S.B."/>
            <person name="Gainer-Dewar J."/>
            <person name="Goldberg J."/>
            <person name="Griggs A."/>
            <person name="Gujja S."/>
            <person name="Hansen M."/>
            <person name="Howarth C."/>
            <person name="Imamovic A."/>
            <person name="Ireland A."/>
            <person name="Larimer J."/>
            <person name="McCowan C."/>
            <person name="Murphy C."/>
            <person name="Pearson M."/>
            <person name="Poon T.W."/>
            <person name="Priest M."/>
            <person name="Roberts A."/>
            <person name="Saif S."/>
            <person name="Shea T."/>
            <person name="Sisk P."/>
            <person name="Sykes S."/>
            <person name="Wortman J."/>
            <person name="Nusbaum C."/>
            <person name="Birren B."/>
        </authorList>
    </citation>
    <scope>NUCLEOTIDE SEQUENCE [LARGE SCALE GENOMIC DNA]</scope>
    <source>
        <strain evidence="11">MINIMUS1</strain>
    </source>
</reference>
<protein>
    <recommendedName>
        <fullName evidence="8">H/ACA ribonucleoprotein complex subunit 2</fullName>
    </recommendedName>
    <alternativeName>
        <fullName evidence="8">Nucleolar protein family A member 2</fullName>
    </alternativeName>
</protein>
<dbReference type="EnsemblMetazoa" id="AMIN006960-RA">
    <property type="protein sequence ID" value="AMIN006960-PA"/>
    <property type="gene ID" value="AMIN006960"/>
</dbReference>
<evidence type="ECO:0000256" key="5">
    <source>
        <dbReference type="ARBA" id="ARBA00022884"/>
    </source>
</evidence>
<evidence type="ECO:0000256" key="6">
    <source>
        <dbReference type="ARBA" id="ARBA00023242"/>
    </source>
</evidence>
<comment type="similarity">
    <text evidence="2 8">Belongs to the eukaryotic ribosomal protein eL8 family.</text>
</comment>
<sequence length="157" mass="17630">MGKVKVEKMEASEDADVSVAVKEEDLYENKIRNASAIAQPMASKKLTKKIHKLIEKASKQKNFLRNGLKDVQIRLRKGETGLVVFAGDVTPIEIMCHLPAVCEEKNIPYCYMPSRKDLGAAMGVKRGTVAMLIREHPEYQEMYDKLKVELTTLPIPA</sequence>
<evidence type="ECO:0000256" key="8">
    <source>
        <dbReference type="RuleBase" id="RU366039"/>
    </source>
</evidence>
<dbReference type="InterPro" id="IPR018492">
    <property type="entry name" value="Ribosomal_eL8/Nhp2"/>
</dbReference>
<evidence type="ECO:0000256" key="2">
    <source>
        <dbReference type="ARBA" id="ARBA00007337"/>
    </source>
</evidence>
<keyword evidence="4" id="KW-0698">rRNA processing</keyword>
<proteinExistence type="inferred from homology"/>
<dbReference type="InterPro" id="IPR004038">
    <property type="entry name" value="Ribosomal_eL8/eL30/eS12/Gad45"/>
</dbReference>
<dbReference type="SUPFAM" id="SSF55315">
    <property type="entry name" value="L30e-like"/>
    <property type="match status" value="1"/>
</dbReference>
<evidence type="ECO:0000313" key="11">
    <source>
        <dbReference type="Proteomes" id="UP000075920"/>
    </source>
</evidence>
<comment type="subcellular location">
    <subcellularLocation>
        <location evidence="1 8">Nucleus</location>
        <location evidence="1 8">Nucleolus</location>
    </subcellularLocation>
</comment>
<reference evidence="10" key="2">
    <citation type="submission" date="2020-05" db="UniProtKB">
        <authorList>
            <consortium name="EnsemblMetazoa"/>
        </authorList>
    </citation>
    <scope>IDENTIFICATION</scope>
    <source>
        <strain evidence="10">MINIMUS1</strain>
    </source>
</reference>
<dbReference type="FunFam" id="3.30.1330.30:FF:000028">
    <property type="entry name" value="H/ACA ribonucleoprotein complex subunit 2-like protein"/>
    <property type="match status" value="1"/>
</dbReference>
<organism evidence="10 11">
    <name type="scientific">Anopheles minimus</name>
    <dbReference type="NCBI Taxonomy" id="112268"/>
    <lineage>
        <taxon>Eukaryota</taxon>
        <taxon>Metazoa</taxon>
        <taxon>Ecdysozoa</taxon>
        <taxon>Arthropoda</taxon>
        <taxon>Hexapoda</taxon>
        <taxon>Insecta</taxon>
        <taxon>Pterygota</taxon>
        <taxon>Neoptera</taxon>
        <taxon>Endopterygota</taxon>
        <taxon>Diptera</taxon>
        <taxon>Nematocera</taxon>
        <taxon>Culicoidea</taxon>
        <taxon>Culicidae</taxon>
        <taxon>Anophelinae</taxon>
        <taxon>Anopheles</taxon>
    </lineage>
</organism>
<dbReference type="PRINTS" id="PR00883">
    <property type="entry name" value="NUCLEARHMG"/>
</dbReference>
<evidence type="ECO:0000313" key="10">
    <source>
        <dbReference type="EnsemblMetazoa" id="AMIN006960-PA"/>
    </source>
</evidence>
<dbReference type="VEuPathDB" id="VectorBase:AMIN006960"/>
<dbReference type="GO" id="GO:0003723">
    <property type="term" value="F:RNA binding"/>
    <property type="evidence" value="ECO:0007669"/>
    <property type="project" value="UniProtKB-UniRule"/>
</dbReference>
<dbReference type="GO" id="GO:0000398">
    <property type="term" value="P:mRNA splicing, via spliceosome"/>
    <property type="evidence" value="ECO:0007669"/>
    <property type="project" value="UniProtKB-UniRule"/>
</dbReference>
<evidence type="ECO:0000256" key="7">
    <source>
        <dbReference type="ARBA" id="ARBA00023274"/>
    </source>
</evidence>
<name>A0A182W9D3_9DIPT</name>
<evidence type="ECO:0000259" key="9">
    <source>
        <dbReference type="Pfam" id="PF01248"/>
    </source>
</evidence>
<dbReference type="PROSITE" id="PS01082">
    <property type="entry name" value="RIBOSOMAL_L7AE"/>
    <property type="match status" value="1"/>
</dbReference>
<dbReference type="PRINTS" id="PR00881">
    <property type="entry name" value="L7ARS6FAMILY"/>
</dbReference>
<dbReference type="GO" id="GO:0006364">
    <property type="term" value="P:rRNA processing"/>
    <property type="evidence" value="ECO:0007669"/>
    <property type="project" value="UniProtKB-KW"/>
</dbReference>
<evidence type="ECO:0000256" key="3">
    <source>
        <dbReference type="ARBA" id="ARBA00022517"/>
    </source>
</evidence>
<evidence type="ECO:0000256" key="4">
    <source>
        <dbReference type="ARBA" id="ARBA00022552"/>
    </source>
</evidence>
<evidence type="ECO:0000256" key="1">
    <source>
        <dbReference type="ARBA" id="ARBA00004604"/>
    </source>
</evidence>
<comment type="function">
    <text evidence="8">Common component of the spliceosome and rRNA processing machinery.</text>
</comment>